<protein>
    <submittedName>
        <fullName evidence="6">GntR family transcriptional regulator</fullName>
    </submittedName>
</protein>
<feature type="region of interest" description="Disordered" evidence="4">
    <location>
        <begin position="1"/>
        <end position="26"/>
    </location>
</feature>
<keyword evidence="3" id="KW-0804">Transcription</keyword>
<dbReference type="RefSeq" id="WP_339575387.1">
    <property type="nucleotide sequence ID" value="NZ_JBBIAA010000014.1"/>
</dbReference>
<dbReference type="InterPro" id="IPR050679">
    <property type="entry name" value="Bact_HTH_transcr_reg"/>
</dbReference>
<dbReference type="Gene3D" id="3.40.1410.10">
    <property type="entry name" value="Chorismate lyase-like"/>
    <property type="match status" value="1"/>
</dbReference>
<organism evidence="6 7">
    <name type="scientific">Pseudokineococcus basanitobsidens</name>
    <dbReference type="NCBI Taxonomy" id="1926649"/>
    <lineage>
        <taxon>Bacteria</taxon>
        <taxon>Bacillati</taxon>
        <taxon>Actinomycetota</taxon>
        <taxon>Actinomycetes</taxon>
        <taxon>Kineosporiales</taxon>
        <taxon>Kineosporiaceae</taxon>
        <taxon>Pseudokineococcus</taxon>
    </lineage>
</organism>
<reference evidence="6 7" key="1">
    <citation type="journal article" date="2017" name="Int. J. Syst. Evol. Microbiol.">
        <title>Pseudokineococcus basanitobsidens sp. nov., isolated from volcanic rock.</title>
        <authorList>
            <person name="Lee D.W."/>
            <person name="Park M.Y."/>
            <person name="Kim J.J."/>
            <person name="Kim B.S."/>
        </authorList>
    </citation>
    <scope>NUCLEOTIDE SEQUENCE [LARGE SCALE GENOMIC DNA]</scope>
    <source>
        <strain evidence="6 7">DSM 103726</strain>
    </source>
</reference>
<dbReference type="SMART" id="SM00345">
    <property type="entry name" value="HTH_GNTR"/>
    <property type="match status" value="1"/>
</dbReference>
<feature type="domain" description="HTH gntR-type" evidence="5">
    <location>
        <begin position="23"/>
        <end position="91"/>
    </location>
</feature>
<evidence type="ECO:0000313" key="7">
    <source>
        <dbReference type="Proteomes" id="UP001387100"/>
    </source>
</evidence>
<dbReference type="Gene3D" id="1.10.10.10">
    <property type="entry name" value="Winged helix-like DNA-binding domain superfamily/Winged helix DNA-binding domain"/>
    <property type="match status" value="1"/>
</dbReference>
<comment type="caution">
    <text evidence="6">The sequence shown here is derived from an EMBL/GenBank/DDBJ whole genome shotgun (WGS) entry which is preliminary data.</text>
</comment>
<evidence type="ECO:0000256" key="4">
    <source>
        <dbReference type="SAM" id="MobiDB-lite"/>
    </source>
</evidence>
<sequence length="280" mass="29738">MAAETPSRAGGPEVAGELLRDAQPLSRRTAGRVAADLAAAGAREGDRLPGERVLAQRYGVSRVTARAALSLLAERRVVAATPSRGWYVVAPPRSVDRGQVPVGSRPGASEPSRVRVRGHADVQGFADQAASQGLVARARVLEQRVRAATVDEGAALRLAPGSALFELRRLRFLDGLVVVDEHNLVPAALHPGLVDVDFSTAGLYATLRAARPPVHPRVADYAVEARAATAREATLLEIDGHVPLLVARQLSFDETGRPVELTTAAYRGDRYRFTASITSA</sequence>
<dbReference type="InterPro" id="IPR011663">
    <property type="entry name" value="UTRA"/>
</dbReference>
<dbReference type="PANTHER" id="PTHR44846:SF16">
    <property type="entry name" value="TRANSCRIPTIONAL REGULATOR PHNF-RELATED"/>
    <property type="match status" value="1"/>
</dbReference>
<evidence type="ECO:0000256" key="1">
    <source>
        <dbReference type="ARBA" id="ARBA00023015"/>
    </source>
</evidence>
<dbReference type="PROSITE" id="PS50949">
    <property type="entry name" value="HTH_GNTR"/>
    <property type="match status" value="1"/>
</dbReference>
<dbReference type="EMBL" id="JBBIAA010000014">
    <property type="protein sequence ID" value="MEJ5946003.1"/>
    <property type="molecule type" value="Genomic_DNA"/>
</dbReference>
<proteinExistence type="predicted"/>
<keyword evidence="7" id="KW-1185">Reference proteome</keyword>
<evidence type="ECO:0000256" key="2">
    <source>
        <dbReference type="ARBA" id="ARBA00023125"/>
    </source>
</evidence>
<dbReference type="Proteomes" id="UP001387100">
    <property type="component" value="Unassembled WGS sequence"/>
</dbReference>
<dbReference type="InterPro" id="IPR028978">
    <property type="entry name" value="Chorismate_lyase_/UTRA_dom_sf"/>
</dbReference>
<dbReference type="InterPro" id="IPR036390">
    <property type="entry name" value="WH_DNA-bd_sf"/>
</dbReference>
<dbReference type="SMART" id="SM00866">
    <property type="entry name" value="UTRA"/>
    <property type="match status" value="1"/>
</dbReference>
<dbReference type="InterPro" id="IPR000524">
    <property type="entry name" value="Tscrpt_reg_HTH_GntR"/>
</dbReference>
<name>A0ABU8RLW0_9ACTN</name>
<evidence type="ECO:0000313" key="6">
    <source>
        <dbReference type="EMBL" id="MEJ5946003.1"/>
    </source>
</evidence>
<evidence type="ECO:0000256" key="3">
    <source>
        <dbReference type="ARBA" id="ARBA00023163"/>
    </source>
</evidence>
<dbReference type="SUPFAM" id="SSF64288">
    <property type="entry name" value="Chorismate lyase-like"/>
    <property type="match status" value="1"/>
</dbReference>
<dbReference type="PRINTS" id="PR00035">
    <property type="entry name" value="HTHGNTR"/>
</dbReference>
<gene>
    <name evidence="6" type="ORF">WDZ17_11945</name>
</gene>
<dbReference type="InterPro" id="IPR036388">
    <property type="entry name" value="WH-like_DNA-bd_sf"/>
</dbReference>
<dbReference type="Pfam" id="PF07702">
    <property type="entry name" value="UTRA"/>
    <property type="match status" value="1"/>
</dbReference>
<dbReference type="SUPFAM" id="SSF46785">
    <property type="entry name" value="Winged helix' DNA-binding domain"/>
    <property type="match status" value="1"/>
</dbReference>
<dbReference type="Pfam" id="PF00392">
    <property type="entry name" value="GntR"/>
    <property type="match status" value="1"/>
</dbReference>
<keyword evidence="2" id="KW-0238">DNA-binding</keyword>
<dbReference type="PANTHER" id="PTHR44846">
    <property type="entry name" value="MANNOSYL-D-GLYCERATE TRANSPORT/METABOLISM SYSTEM REPRESSOR MNGR-RELATED"/>
    <property type="match status" value="1"/>
</dbReference>
<evidence type="ECO:0000259" key="5">
    <source>
        <dbReference type="PROSITE" id="PS50949"/>
    </source>
</evidence>
<accession>A0ABU8RLW0</accession>
<keyword evidence="1" id="KW-0805">Transcription regulation</keyword>